<accession>H0E2J8</accession>
<dbReference type="FunFam" id="3.30.300.30:FF:000010">
    <property type="entry name" value="Enterobactin synthetase component F"/>
    <property type="match status" value="1"/>
</dbReference>
<dbReference type="NCBIfam" id="TIGR01733">
    <property type="entry name" value="AA-adenyl-dom"/>
    <property type="match status" value="3"/>
</dbReference>
<evidence type="ECO:0000256" key="6">
    <source>
        <dbReference type="ARBA" id="ARBA00023194"/>
    </source>
</evidence>
<evidence type="ECO:0000256" key="7">
    <source>
        <dbReference type="SAM" id="MobiDB-lite"/>
    </source>
</evidence>
<keyword evidence="4" id="KW-0597">Phosphoprotein</keyword>
<feature type="region of interest" description="Disordered" evidence="7">
    <location>
        <begin position="1861"/>
        <end position="1894"/>
    </location>
</feature>
<dbReference type="GO" id="GO:0004467">
    <property type="term" value="F:long-chain fatty acid-CoA ligase activity"/>
    <property type="evidence" value="ECO:0007669"/>
    <property type="project" value="UniProtKB-EC"/>
</dbReference>
<dbReference type="GO" id="GO:0008610">
    <property type="term" value="P:lipid biosynthetic process"/>
    <property type="evidence" value="ECO:0007669"/>
    <property type="project" value="UniProtKB-ARBA"/>
</dbReference>
<dbReference type="Gene3D" id="3.30.559.10">
    <property type="entry name" value="Chloramphenicol acetyltransferase-like domain"/>
    <property type="match status" value="4"/>
</dbReference>
<dbReference type="Gene3D" id="1.10.1200.10">
    <property type="entry name" value="ACP-like"/>
    <property type="match status" value="2"/>
</dbReference>
<feature type="compositionally biased region" description="Low complexity" evidence="7">
    <location>
        <begin position="2402"/>
        <end position="2415"/>
    </location>
</feature>
<dbReference type="CDD" id="cd05930">
    <property type="entry name" value="A_NRPS"/>
    <property type="match status" value="2"/>
</dbReference>
<sequence length="3996" mass="421710">MLRHHAVVLDAERRAALEVAADRHGVDRAVVVSAAVAAYVHRVSGARRPTLGRWTPDGGTWALALDVEPGLRASALIAAVAAADPIAVPAGGDLVDLVGPIVGVAPIGDPAPPAPDVSVVLRERVDGPASCAGVGELSLELLADEAVADEPALAAHGRRLLAVLDALTGDADPLVAALDLLDEAERRTVLVDLATDELAVDERSWTAAFEDRAAEDPDAIAVVCEDERLTYGELEDRSRRLARLLLARGVRDEDVVGVAVPRSVELVVALLAVMRAGGAYLPLDLDHPPERIAYMLEDAGAGTVVSVGELDGELPELPGIARVLLDDPLVEAESAALAGDPGARQPRGPVDLHQAAYVIYTSGSTGRPKGAVVSHEGIGSLIATAVERLGVDRRSRVIQFASVGFDVAVWDLCMSLCVGGRAIVVPAERRVAGPALTDYIAEQGGSHMILPPSLVAALPSDCQLPEGAVLVVGTETVPSELIARWSRRLRVVAAYGLTEATTNSTLWLAEPEHRGPVPIGRPDPNTRCYVLDGALQPLPVGVVGELYVGGRGLARGYRGRPGLTAERFVADPFSAVDGARMYRTGDRARWRPDGSLDFLGRGDGQIKIRGFRIEPGEIEALLMRRPGVAQATVIAREDQPGVKRLVGYVAPEGDAALDGPGLRAAVAEALPEYLVPAAIVVLDGPLPLTPNGKLDRAALPAPDFAALTGQERARTPTEATLAALFATVLGLPRVGVHDSFFELGGDSIVAIQLVSRAREAGLTIRPRDVFEQRTVAALATVATAIDQAAPAVADDGTGEVAPTPIVHWLRELGGSIDRFHQSALLQTPAGLDRTTLTAILQALLDRHDLLRATLRRPAFALDVAPAGSVDAERLLTHVLVGDAADRDAAVADQTRRAVARLAPERGRMLQAVWFDGDGEGRLLLAIHHAVVDGVSWRIVFDDLAEAWRAAEAGQPIVLPAVATSFRRWSSLLREAGESGARRDELELWRRAVATPDPPLGRRLPDPARDTVATAGSLTVSLPAGETAPLLSTVPALYHGAVNDVLLTALAVAVGHWRARRTTAGSAVLVDLEGHGREDVFGDVDLARTVGWFTTLFPVRIDPGQVDWDAFRTGGAAAGAALRAVKEQLRELPDRGLGHGVLRHLDPVTADELRGAAVPQVLFNYLGRFAVQDGRPFAPAPAPEAAPMADLRDPGMPMPHALDVDALVRDGADGPVLQTTFAWPGALFDEAEIGELADLWLQALRGLVHHADDPAAGGRTPSDFPFAAVDQPTLDALERSVPRLDDLLPATALQAGFYFHAQLDEDGPDVYLVQQRLELRGPLDPAALRRAVDGLVERHAPLRAGFHQGDDGRVLQLIAGDLRVPWAAVDLRDEPAIEAAATVVADREAQRRFDLAAPPLLRAVLLRLGDEHHRLLLMLHHAVADGWSEGVMLDDLMALYAPGDELPRLPAVTPYREYVAWMARQDRDGATAAWRAALDGAEPSRVVAAEAAPTALEFADVHAALGERETAALLARTRERGLTLNTVVQGAWALVLGALTGRDDVVFGTTVSGRPPEIPGIERLVGLFINTLPVRVRSRPSWTLAELLGRLQVEQADLLDHQHLGLAEIQRLIGGRELFDTLVVFENHPGAGEDRGGGDHVRRSHGLALTEHRTLDADHYPLALVATPGSRLRLLLKHDVARFAAPEAERIAAAVVVVLRALADDPARPVGAIDLGLSPDREGVATPAVGDRPVAASPRRDRAPGGATLLDAFDAQIARDPAVVAVVDGDRRLDYGELAARADALATRLRAAGARRETLVAVALPRSAELLVALVAVLRAGAVHLPIDPDHPAERRRHLLEDSGAALVVSADGDGVLSVTGVDRGADADASPRDVDVDHDRSRTGAAAVDASPREPVATDAGDAAYCIYTSGSTGAPKGVLVSHGAIVRQLDAVQRAFPLAPGERVLTKASPSVDVSLLELLWPLRSGATVVVAPPGAQRDPVALAALVRNHRVSAIDFAPSMLDGFLRYVEETGALAALATLRYVFSGGEALAPELAARWRAATGVPVINAYGPTEAAVQVTWSTTPADGDRVPIGRAADGSVARVLDGALRPVRPGVPGELYLAGAQLARGYLGRAALTAERFVADPFADGERMYRTGDRVIERPDGELEFLGRVDDQVKIRGHRIELGEVEARLREQPGVAQAVASVRRDGGVARLVAHVVAEPGAAVTAAALRAALAHHLPEPMVPSAIALLEALPIGPSGKVDRGALPAPMAARGGSALPDPEGAAPNGGRGLAGAARAAGAGGEATDPGDPADPVDDDIRTIAAVFADVLGLDAVAGDDDFFVLGGDSILSITVAIRLRRAGLTATPREVFAHRTPRALAAAVGAARLEGVAGAAAAAGGDVPVDGRPEGDSGRSRGGAAAAGRDVAVGGRPERDSSRADDGVGPIVPLPIVHDLREAGGPIDRFNLSMLVTAPAGLDGADLTAILQALVDHHDALRLRLRRPVPGVWSLEAGAVGTVGASTLTTRIDVREADDATLRAAIADASDAAVGRLDPDAGVVLQAVHLDAGPDRPGRLVLAAHHLAVDGVSWRILFEDLAAAWSAIADGRSPVLEPVATSLRGFARTLAEQAQAPERLAELEQWTATLAPGAELVPGAELAPGAEPVSGGPWPTIGEAVRSSVRVEGGAELVTTVPASTGAGPTDVLLAALRIAVGRWRATRGVADGDLLIDLERHGREPLAGADLSRTVGWFTSVQPVRLPAVATVAGGAGDPLAILTATAERLAAAPDGGIGHGLLRHANAQTAPLLAGLARPQILFNYFGRFPAASGEPWTPAAESDALAVAYDGGQGQPHALQVDVVAEERDGALALRADWTAGPALSEQDVALLQREWLAALDELRAAAPAAAPPRPRAADLDTVALTQEQLDALVAEGRARGLAIEDVWRLAPLQEGIYFEATFDGGGALDVYTAQAIFDVAGGIDVERLAAAGRTLLRRNPALRAGFVSDGLPQPVQLIARDLEVPLEVVDLTDLNEDERRREAERRTAGERARRFDLARPPLFRFLVLRLGDGRDRLVVTNHLVLWDGWSQGLFRDQLFALYERAGDDADLPSAGDYHDYLAWLARQDADAAAGHWRRALDGIEGPTLVGPSGRAGSPVMPEGCRVALSAEATTRLRDAARRSGVTLNAVLNAAWGLVLSGLTGRDDVLFGVTVAERPAEVDDVDSALGMFINTVPARVRLDPAEPVRELLRRLQDERAALMGHEHLGLAAIQRATGHSELFDTLYVLQNFAGADEEALGELRERHGIEVQGGDDATHYPLTLVVTPGARLRVLLDFRPDLFDRDAAEAIATRFTTVLERIADDPEQPVGRLPLLTDAERVAVEERWRATERPLPEETVADLLERQVARTPDALALVSGDERLTYAELGARVDRLARLLLARGAGPERVVGLALPRGTEMVAALFAVLATGAAYLPLDLDYPPERLATMVDDARPICVLCTVAAGERLPAAAPLVPLDDPDTAAELARLDGGPLADHERPAFAPGTPGRLEHPAYLIYTSGSTGRPKGVVTPYRGLTNMQFNHREAIFDPVVAAAGDRRLRIAHTVSFSFDMSWEELLWLVEGHEVHVCDEQLRRDAEALVAYCDAQRIDVVNVTPTYAHHLIEQGLLEEGDRRHRPPLVLLGGEAVGDGVWTALRETPGTLGYNLYGPTEYTINTLGGGTGDSATPTVGRAIHNTRGYVLDAALRPVPTGAPGELYVAGVGLARGYHDRAGLTAERFVADPFAADGTRMYRTGDLVRERPDGNVDFLGRTDDQVKIRGHRVELGEVTAVLEEHPEVAQAATVVPRGGDGPGPGATRLLAYVVPAADRPAATATAVALADREALAEALRRRLRDRLPEHMVPAAVTMVDRLPLTVNGKLDVAALPEPLLPAASTGRAAEGHEEQVLAGLFAEVLGVERVAAEDGFFDLGGHSLLAILLVGRIRAALPVTVSARDLFEAPTVAGLAARLAARAGEPS</sequence>
<dbReference type="FunFam" id="3.40.50.980:FF:000001">
    <property type="entry name" value="Non-ribosomal peptide synthetase"/>
    <property type="match status" value="1"/>
</dbReference>
<dbReference type="FunFam" id="2.30.38.10:FF:000001">
    <property type="entry name" value="Non-ribosomal peptide synthetase PvdI"/>
    <property type="match status" value="2"/>
</dbReference>
<dbReference type="CDD" id="cd19543">
    <property type="entry name" value="DCL_NRPS"/>
    <property type="match status" value="1"/>
</dbReference>
<dbReference type="Gene3D" id="3.30.559.30">
    <property type="entry name" value="Nonribosomal peptide synthetase, condensation domain"/>
    <property type="match status" value="5"/>
</dbReference>
<dbReference type="SMART" id="SM00823">
    <property type="entry name" value="PKS_PP"/>
    <property type="match status" value="3"/>
</dbReference>
<feature type="domain" description="Carrier" evidence="8">
    <location>
        <begin position="712"/>
        <end position="786"/>
    </location>
</feature>
<dbReference type="InterPro" id="IPR009081">
    <property type="entry name" value="PP-bd_ACP"/>
</dbReference>
<dbReference type="InterPro" id="IPR023213">
    <property type="entry name" value="CAT-like_dom_sf"/>
</dbReference>
<dbReference type="Gene3D" id="2.30.38.10">
    <property type="entry name" value="Luciferase, Domain 3"/>
    <property type="match status" value="2"/>
</dbReference>
<dbReference type="GO" id="GO:0031177">
    <property type="term" value="F:phosphopantetheine binding"/>
    <property type="evidence" value="ECO:0007669"/>
    <property type="project" value="InterPro"/>
</dbReference>
<feature type="region of interest" description="Disordered" evidence="7">
    <location>
        <begin position="2383"/>
        <end position="2427"/>
    </location>
</feature>
<dbReference type="PANTHER" id="PTHR45527:SF1">
    <property type="entry name" value="FATTY ACID SYNTHASE"/>
    <property type="match status" value="1"/>
</dbReference>
<dbReference type="Gene3D" id="3.30.300.30">
    <property type="match status" value="3"/>
</dbReference>
<dbReference type="FunFam" id="3.30.300.30:FF:000015">
    <property type="entry name" value="Nonribosomal peptide synthase SidD"/>
    <property type="match status" value="1"/>
</dbReference>
<comment type="caution">
    <text evidence="9">The sequence shown here is derived from an EMBL/GenBank/DDBJ whole genome shotgun (WGS) entry which is preliminary data.</text>
</comment>
<dbReference type="InterPro" id="IPR029058">
    <property type="entry name" value="AB_hydrolase_fold"/>
</dbReference>
<reference evidence="9 10" key="1">
    <citation type="journal article" date="2013" name="Biodegradation">
        <title>Quantitative proteomic analysis of ibuprofen-degrading Patulibacter sp. strain I11.</title>
        <authorList>
            <person name="Almeida B."/>
            <person name="Kjeldal H."/>
            <person name="Lolas I."/>
            <person name="Knudsen A.D."/>
            <person name="Carvalho G."/>
            <person name="Nielsen K.L."/>
            <person name="Barreto Crespo M.T."/>
            <person name="Stensballe A."/>
            <person name="Nielsen J.L."/>
        </authorList>
    </citation>
    <scope>NUCLEOTIDE SEQUENCE [LARGE SCALE GENOMIC DNA]</scope>
    <source>
        <strain evidence="9 10">I11</strain>
    </source>
</reference>
<dbReference type="GO" id="GO:0044550">
    <property type="term" value="P:secondary metabolite biosynthetic process"/>
    <property type="evidence" value="ECO:0007669"/>
    <property type="project" value="UniProtKB-ARBA"/>
</dbReference>
<evidence type="ECO:0000256" key="3">
    <source>
        <dbReference type="ARBA" id="ARBA00022450"/>
    </source>
</evidence>
<organism evidence="9 10">
    <name type="scientific">Patulibacter medicamentivorans</name>
    <dbReference type="NCBI Taxonomy" id="1097667"/>
    <lineage>
        <taxon>Bacteria</taxon>
        <taxon>Bacillati</taxon>
        <taxon>Actinomycetota</taxon>
        <taxon>Thermoleophilia</taxon>
        <taxon>Solirubrobacterales</taxon>
        <taxon>Patulibacteraceae</taxon>
        <taxon>Patulibacter</taxon>
    </lineage>
</organism>
<feature type="domain" description="Carrier" evidence="8">
    <location>
        <begin position="2298"/>
        <end position="2372"/>
    </location>
</feature>
<dbReference type="InterPro" id="IPR036736">
    <property type="entry name" value="ACP-like_sf"/>
</dbReference>
<feature type="compositionally biased region" description="Basic and acidic residues" evidence="7">
    <location>
        <begin position="2389"/>
        <end position="2399"/>
    </location>
</feature>
<feature type="compositionally biased region" description="Basic and acidic residues" evidence="7">
    <location>
        <begin position="1863"/>
        <end position="1882"/>
    </location>
</feature>
<dbReference type="PATRIC" id="fig|1097667.3.peg.1009"/>
<dbReference type="InterPro" id="IPR045851">
    <property type="entry name" value="AMP-bd_C_sf"/>
</dbReference>
<keyword evidence="3" id="KW-0596">Phosphopantetheine</keyword>
<dbReference type="InterPro" id="IPR001242">
    <property type="entry name" value="Condensation_dom"/>
</dbReference>
<dbReference type="GO" id="GO:0043041">
    <property type="term" value="P:amino acid activation for nonribosomal peptide biosynthetic process"/>
    <property type="evidence" value="ECO:0007669"/>
    <property type="project" value="TreeGrafter"/>
</dbReference>
<evidence type="ECO:0000256" key="1">
    <source>
        <dbReference type="ARBA" id="ARBA00001957"/>
    </source>
</evidence>
<evidence type="ECO:0000256" key="4">
    <source>
        <dbReference type="ARBA" id="ARBA00022553"/>
    </source>
</evidence>
<dbReference type="PROSITE" id="PS00012">
    <property type="entry name" value="PHOSPHOPANTETHEINE"/>
    <property type="match status" value="2"/>
</dbReference>
<dbReference type="GO" id="GO:0005737">
    <property type="term" value="C:cytoplasm"/>
    <property type="evidence" value="ECO:0007669"/>
    <property type="project" value="TreeGrafter"/>
</dbReference>
<feature type="region of interest" description="Disordered" evidence="7">
    <location>
        <begin position="2249"/>
        <end position="2301"/>
    </location>
</feature>
<comment type="similarity">
    <text evidence="2">Belongs to the ATP-dependent AMP-binding enzyme family.</text>
</comment>
<dbReference type="InterPro" id="IPR025110">
    <property type="entry name" value="AMP-bd_C"/>
</dbReference>
<dbReference type="FunFam" id="1.10.1200.10:FF:000016">
    <property type="entry name" value="Non-ribosomal peptide synthase"/>
    <property type="match status" value="1"/>
</dbReference>
<dbReference type="Gene3D" id="3.40.50.980">
    <property type="match status" value="4"/>
</dbReference>
<dbReference type="InterPro" id="IPR020806">
    <property type="entry name" value="PKS_PP-bd"/>
</dbReference>
<dbReference type="EMBL" id="AGUD01000046">
    <property type="protein sequence ID" value="EHN12108.1"/>
    <property type="molecule type" value="Genomic_DNA"/>
</dbReference>
<dbReference type="SUPFAM" id="SSF52777">
    <property type="entry name" value="CoA-dependent acyltransferases"/>
    <property type="match status" value="9"/>
</dbReference>
<dbReference type="GO" id="GO:0072330">
    <property type="term" value="P:monocarboxylic acid biosynthetic process"/>
    <property type="evidence" value="ECO:0007669"/>
    <property type="project" value="UniProtKB-ARBA"/>
</dbReference>
<evidence type="ECO:0000313" key="10">
    <source>
        <dbReference type="Proteomes" id="UP000005143"/>
    </source>
</evidence>
<dbReference type="InterPro" id="IPR042099">
    <property type="entry name" value="ANL_N_sf"/>
</dbReference>
<proteinExistence type="inferred from homology"/>
<dbReference type="GO" id="GO:0017000">
    <property type="term" value="P:antibiotic biosynthetic process"/>
    <property type="evidence" value="ECO:0007669"/>
    <property type="project" value="UniProtKB-KW"/>
</dbReference>
<feature type="compositionally biased region" description="Basic and acidic residues" evidence="7">
    <location>
        <begin position="2416"/>
        <end position="2426"/>
    </location>
</feature>
<dbReference type="Pfam" id="PF00550">
    <property type="entry name" value="PP-binding"/>
    <property type="match status" value="3"/>
</dbReference>
<dbReference type="FunFam" id="1.10.1200.10:FF:000005">
    <property type="entry name" value="Nonribosomal peptide synthetase 1"/>
    <property type="match status" value="1"/>
</dbReference>
<dbReference type="SUPFAM" id="SSF47336">
    <property type="entry name" value="ACP-like"/>
    <property type="match status" value="3"/>
</dbReference>
<dbReference type="FunFam" id="3.40.50.12780:FF:000012">
    <property type="entry name" value="Non-ribosomal peptide synthetase"/>
    <property type="match status" value="2"/>
</dbReference>
<gene>
    <name evidence="9" type="ORF">PAI11_10110</name>
</gene>
<evidence type="ECO:0000313" key="9">
    <source>
        <dbReference type="EMBL" id="EHN12108.1"/>
    </source>
</evidence>
<dbReference type="InterPro" id="IPR006162">
    <property type="entry name" value="Ppantetheine_attach_site"/>
</dbReference>
<dbReference type="Proteomes" id="UP000005143">
    <property type="component" value="Unassembled WGS sequence"/>
</dbReference>
<dbReference type="PANTHER" id="PTHR45527">
    <property type="entry name" value="NONRIBOSOMAL PEPTIDE SYNTHETASE"/>
    <property type="match status" value="1"/>
</dbReference>
<evidence type="ECO:0000256" key="5">
    <source>
        <dbReference type="ARBA" id="ARBA00022737"/>
    </source>
</evidence>
<dbReference type="Gene3D" id="3.40.50.1820">
    <property type="entry name" value="alpha/beta hydrolase"/>
    <property type="match status" value="1"/>
</dbReference>
<keyword evidence="9" id="KW-0436">Ligase</keyword>
<feature type="domain" description="Carrier" evidence="8">
    <location>
        <begin position="3917"/>
        <end position="3992"/>
    </location>
</feature>
<dbReference type="NCBIfam" id="NF003417">
    <property type="entry name" value="PRK04813.1"/>
    <property type="match status" value="3"/>
</dbReference>
<dbReference type="Pfam" id="PF00668">
    <property type="entry name" value="Condensation"/>
    <property type="match status" value="4"/>
</dbReference>
<dbReference type="Gene3D" id="3.40.50.12780">
    <property type="entry name" value="N-terminal domain of ligase-like"/>
    <property type="match status" value="1"/>
</dbReference>
<keyword evidence="6" id="KW-0045">Antibiotic biosynthesis</keyword>
<keyword evidence="5" id="KW-0677">Repeat</keyword>
<dbReference type="InterPro" id="IPR010071">
    <property type="entry name" value="AA_adenyl_dom"/>
</dbReference>
<evidence type="ECO:0000256" key="2">
    <source>
        <dbReference type="ARBA" id="ARBA00006432"/>
    </source>
</evidence>
<dbReference type="EC" id="6.2.1.3" evidence="9"/>
<dbReference type="InterPro" id="IPR000873">
    <property type="entry name" value="AMP-dep_synth/lig_dom"/>
</dbReference>
<dbReference type="NCBIfam" id="TIGR01720">
    <property type="entry name" value="NRPS-para261"/>
    <property type="match status" value="1"/>
</dbReference>
<dbReference type="SUPFAM" id="SSF56801">
    <property type="entry name" value="Acetyl-CoA synthetase-like"/>
    <property type="match status" value="3"/>
</dbReference>
<dbReference type="PROSITE" id="PS00455">
    <property type="entry name" value="AMP_BINDING"/>
    <property type="match status" value="2"/>
</dbReference>
<comment type="cofactor">
    <cofactor evidence="1">
        <name>pantetheine 4'-phosphate</name>
        <dbReference type="ChEBI" id="CHEBI:47942"/>
    </cofactor>
</comment>
<dbReference type="Pfam" id="PF00501">
    <property type="entry name" value="AMP-binding"/>
    <property type="match status" value="3"/>
</dbReference>
<dbReference type="PROSITE" id="PS50075">
    <property type="entry name" value="CARRIER"/>
    <property type="match status" value="3"/>
</dbReference>
<evidence type="ECO:0000259" key="8">
    <source>
        <dbReference type="PROSITE" id="PS50075"/>
    </source>
</evidence>
<keyword evidence="10" id="KW-1185">Reference proteome</keyword>
<dbReference type="InterPro" id="IPR020845">
    <property type="entry name" value="AMP-binding_CS"/>
</dbReference>
<dbReference type="Pfam" id="PF13193">
    <property type="entry name" value="AMP-binding_C"/>
    <property type="match status" value="3"/>
</dbReference>
<name>H0E2J8_9ACTN</name>
<protein>
    <submittedName>
        <fullName evidence="9">Long-chain-fatty-acid--CoA ligase</fullName>
        <ecNumber evidence="9">6.2.1.3</ecNumber>
    </submittedName>
</protein>
<feature type="compositionally biased region" description="Low complexity" evidence="7">
    <location>
        <begin position="2278"/>
        <end position="2294"/>
    </location>
</feature>
<dbReference type="InterPro" id="IPR010060">
    <property type="entry name" value="NRPS_synth"/>
</dbReference>